<protein>
    <recommendedName>
        <fullName evidence="5">MSHA biogenesis protein MshK</fullName>
    </recommendedName>
</protein>
<keyword evidence="2" id="KW-0732">Signal</keyword>
<organism evidence="3 4">
    <name type="scientific">Saccharospirillum salsuginis</name>
    <dbReference type="NCBI Taxonomy" id="418750"/>
    <lineage>
        <taxon>Bacteria</taxon>
        <taxon>Pseudomonadati</taxon>
        <taxon>Pseudomonadota</taxon>
        <taxon>Gammaproteobacteria</taxon>
        <taxon>Oceanospirillales</taxon>
        <taxon>Saccharospirillaceae</taxon>
        <taxon>Saccharospirillum</taxon>
    </lineage>
</organism>
<evidence type="ECO:0000313" key="4">
    <source>
        <dbReference type="Proteomes" id="UP000626148"/>
    </source>
</evidence>
<evidence type="ECO:0008006" key="5">
    <source>
        <dbReference type="Google" id="ProtNLM"/>
    </source>
</evidence>
<evidence type="ECO:0000256" key="2">
    <source>
        <dbReference type="SAM" id="SignalP"/>
    </source>
</evidence>
<evidence type="ECO:0000256" key="1">
    <source>
        <dbReference type="SAM" id="MobiDB-lite"/>
    </source>
</evidence>
<reference evidence="3" key="1">
    <citation type="journal article" date="2014" name="Int. J. Syst. Evol. Microbiol.">
        <title>Complete genome sequence of Corynebacterium casei LMG S-19264T (=DSM 44701T), isolated from a smear-ripened cheese.</title>
        <authorList>
            <consortium name="US DOE Joint Genome Institute (JGI-PGF)"/>
            <person name="Walter F."/>
            <person name="Albersmeier A."/>
            <person name="Kalinowski J."/>
            <person name="Ruckert C."/>
        </authorList>
    </citation>
    <scope>NUCLEOTIDE SEQUENCE</scope>
    <source>
        <strain evidence="3">KCTC 22169</strain>
    </source>
</reference>
<gene>
    <name evidence="3" type="ORF">GCM10007392_09750</name>
</gene>
<dbReference type="EMBL" id="BMXR01000002">
    <property type="protein sequence ID" value="GGX44993.1"/>
    <property type="molecule type" value="Genomic_DNA"/>
</dbReference>
<accession>A0A918N7Q4</accession>
<keyword evidence="4" id="KW-1185">Reference proteome</keyword>
<feature type="compositionally biased region" description="Polar residues" evidence="1">
    <location>
        <begin position="97"/>
        <end position="113"/>
    </location>
</feature>
<feature type="signal peptide" evidence="2">
    <location>
        <begin position="1"/>
        <end position="20"/>
    </location>
</feature>
<feature type="region of interest" description="Disordered" evidence="1">
    <location>
        <begin position="22"/>
        <end position="42"/>
    </location>
</feature>
<feature type="chain" id="PRO_5037518453" description="MSHA biogenesis protein MshK" evidence="2">
    <location>
        <begin position="21"/>
        <end position="113"/>
    </location>
</feature>
<dbReference type="RefSeq" id="WP_189607369.1">
    <property type="nucleotide sequence ID" value="NZ_BMXR01000002.1"/>
</dbReference>
<evidence type="ECO:0000313" key="3">
    <source>
        <dbReference type="EMBL" id="GGX44993.1"/>
    </source>
</evidence>
<sequence>MSSSALSLLLVVLAPLSAIQADPMRPDTYAEPKAQTAPRPVPEPSFNLSSVYIMDDQRYAVINGQWLTLDDTIHNYRVTDIQPDHVHLRRGGRDRTLNLSQPGTLSITETDEE</sequence>
<name>A0A918N7Q4_9GAMM</name>
<reference evidence="3" key="2">
    <citation type="submission" date="2020-09" db="EMBL/GenBank/DDBJ databases">
        <authorList>
            <person name="Sun Q."/>
            <person name="Kim S."/>
        </authorList>
    </citation>
    <scope>NUCLEOTIDE SEQUENCE</scope>
    <source>
        <strain evidence="3">KCTC 22169</strain>
    </source>
</reference>
<feature type="region of interest" description="Disordered" evidence="1">
    <location>
        <begin position="92"/>
        <end position="113"/>
    </location>
</feature>
<comment type="caution">
    <text evidence="3">The sequence shown here is derived from an EMBL/GenBank/DDBJ whole genome shotgun (WGS) entry which is preliminary data.</text>
</comment>
<proteinExistence type="predicted"/>
<dbReference type="AlphaFoldDB" id="A0A918N7Q4"/>
<dbReference type="Proteomes" id="UP000626148">
    <property type="component" value="Unassembled WGS sequence"/>
</dbReference>